<dbReference type="InterPro" id="IPR016181">
    <property type="entry name" value="Acyl_CoA_acyltransferase"/>
</dbReference>
<dbReference type="SUPFAM" id="SSF55729">
    <property type="entry name" value="Acyl-CoA N-acyltransferases (Nat)"/>
    <property type="match status" value="1"/>
</dbReference>
<keyword evidence="2 4" id="KW-0012">Acyltransferase</keyword>
<protein>
    <submittedName>
        <fullName evidence="4">GNAT family N-acetyltransferase</fullName>
        <ecNumber evidence="4">2.3.1.-</ecNumber>
    </submittedName>
</protein>
<dbReference type="PANTHER" id="PTHR43800:SF1">
    <property type="entry name" value="PEPTIDYL-LYSINE N-ACETYLTRANSFERASE YJAB"/>
    <property type="match status" value="1"/>
</dbReference>
<dbReference type="Pfam" id="PF13673">
    <property type="entry name" value="Acetyltransf_10"/>
    <property type="match status" value="1"/>
</dbReference>
<dbReference type="Proteomes" id="UP001589773">
    <property type="component" value="Unassembled WGS sequence"/>
</dbReference>
<dbReference type="PANTHER" id="PTHR43800">
    <property type="entry name" value="PEPTIDYL-LYSINE N-ACETYLTRANSFERASE YJAB"/>
    <property type="match status" value="1"/>
</dbReference>
<dbReference type="EMBL" id="JBHLWP010000006">
    <property type="protein sequence ID" value="MFC0251263.1"/>
    <property type="molecule type" value="Genomic_DNA"/>
</dbReference>
<dbReference type="InterPro" id="IPR000182">
    <property type="entry name" value="GNAT_dom"/>
</dbReference>
<dbReference type="CDD" id="cd04301">
    <property type="entry name" value="NAT_SF"/>
    <property type="match status" value="1"/>
</dbReference>
<sequence>MEKVLDIWLRASVQAHGFIDAAFWHAQRDSMRTLYLPVATTYVFERDGAVAGFYSLHGDVLAALFVDPDSQAGGIGSLLLADAKTRRSVLELSVYSANQAARRFYARHGFVAFGERPDEHTGHPETLMRWQA</sequence>
<gene>
    <name evidence="4" type="ORF">ACFFJK_05120</name>
</gene>
<dbReference type="RefSeq" id="WP_379678066.1">
    <property type="nucleotide sequence ID" value="NZ_JBHLWP010000006.1"/>
</dbReference>
<dbReference type="GO" id="GO:0016746">
    <property type="term" value="F:acyltransferase activity"/>
    <property type="evidence" value="ECO:0007669"/>
    <property type="project" value="UniProtKB-KW"/>
</dbReference>
<evidence type="ECO:0000313" key="4">
    <source>
        <dbReference type="EMBL" id="MFC0251263.1"/>
    </source>
</evidence>
<name>A0ABV6FCL9_9BURK</name>
<reference evidence="4 5" key="1">
    <citation type="submission" date="2024-09" db="EMBL/GenBank/DDBJ databases">
        <authorList>
            <person name="Sun Q."/>
            <person name="Mori K."/>
        </authorList>
    </citation>
    <scope>NUCLEOTIDE SEQUENCE [LARGE SCALE GENOMIC DNA]</scope>
    <source>
        <strain evidence="4 5">CCM 7792</strain>
    </source>
</reference>
<keyword evidence="5" id="KW-1185">Reference proteome</keyword>
<feature type="domain" description="N-acetyltransferase" evidence="3">
    <location>
        <begin position="1"/>
        <end position="132"/>
    </location>
</feature>
<dbReference type="EC" id="2.3.1.-" evidence="4"/>
<keyword evidence="1 4" id="KW-0808">Transferase</keyword>
<accession>A0ABV6FCL9</accession>
<proteinExistence type="predicted"/>
<organism evidence="4 5">
    <name type="scientific">Massilia consociata</name>
    <dbReference type="NCBI Taxonomy" id="760117"/>
    <lineage>
        <taxon>Bacteria</taxon>
        <taxon>Pseudomonadati</taxon>
        <taxon>Pseudomonadota</taxon>
        <taxon>Betaproteobacteria</taxon>
        <taxon>Burkholderiales</taxon>
        <taxon>Oxalobacteraceae</taxon>
        <taxon>Telluria group</taxon>
        <taxon>Massilia</taxon>
    </lineage>
</organism>
<dbReference type="PROSITE" id="PS51186">
    <property type="entry name" value="GNAT"/>
    <property type="match status" value="1"/>
</dbReference>
<dbReference type="Gene3D" id="3.40.630.30">
    <property type="match status" value="1"/>
</dbReference>
<evidence type="ECO:0000256" key="1">
    <source>
        <dbReference type="ARBA" id="ARBA00022679"/>
    </source>
</evidence>
<comment type="caution">
    <text evidence="4">The sequence shown here is derived from an EMBL/GenBank/DDBJ whole genome shotgun (WGS) entry which is preliminary data.</text>
</comment>
<evidence type="ECO:0000256" key="2">
    <source>
        <dbReference type="ARBA" id="ARBA00023315"/>
    </source>
</evidence>
<evidence type="ECO:0000313" key="5">
    <source>
        <dbReference type="Proteomes" id="UP001589773"/>
    </source>
</evidence>
<evidence type="ECO:0000259" key="3">
    <source>
        <dbReference type="PROSITE" id="PS51186"/>
    </source>
</evidence>